<reference evidence="1 2" key="1">
    <citation type="journal article" date="2023" name="Sci. Data">
        <title>Genome assembly of the Korean intertidal mud-creeper Batillaria attramentaria.</title>
        <authorList>
            <person name="Patra A.K."/>
            <person name="Ho P.T."/>
            <person name="Jun S."/>
            <person name="Lee S.J."/>
            <person name="Kim Y."/>
            <person name="Won Y.J."/>
        </authorList>
    </citation>
    <scope>NUCLEOTIDE SEQUENCE [LARGE SCALE GENOMIC DNA]</scope>
    <source>
        <strain evidence="1">Wonlab-2016</strain>
    </source>
</reference>
<evidence type="ECO:0000313" key="2">
    <source>
        <dbReference type="Proteomes" id="UP001519460"/>
    </source>
</evidence>
<dbReference type="Proteomes" id="UP001519460">
    <property type="component" value="Unassembled WGS sequence"/>
</dbReference>
<gene>
    <name evidence="1" type="ORF">BaRGS_00029983</name>
</gene>
<proteinExistence type="predicted"/>
<accession>A0ABD0JVV4</accession>
<dbReference type="EMBL" id="JACVVK020000317">
    <property type="protein sequence ID" value="KAK7478772.1"/>
    <property type="molecule type" value="Genomic_DNA"/>
</dbReference>
<comment type="caution">
    <text evidence="1">The sequence shown here is derived from an EMBL/GenBank/DDBJ whole genome shotgun (WGS) entry which is preliminary data.</text>
</comment>
<dbReference type="AlphaFoldDB" id="A0ABD0JVV4"/>
<name>A0ABD0JVV4_9CAEN</name>
<keyword evidence="2" id="KW-1185">Reference proteome</keyword>
<organism evidence="1 2">
    <name type="scientific">Batillaria attramentaria</name>
    <dbReference type="NCBI Taxonomy" id="370345"/>
    <lineage>
        <taxon>Eukaryota</taxon>
        <taxon>Metazoa</taxon>
        <taxon>Spiralia</taxon>
        <taxon>Lophotrochozoa</taxon>
        <taxon>Mollusca</taxon>
        <taxon>Gastropoda</taxon>
        <taxon>Caenogastropoda</taxon>
        <taxon>Sorbeoconcha</taxon>
        <taxon>Cerithioidea</taxon>
        <taxon>Batillariidae</taxon>
        <taxon>Batillaria</taxon>
    </lineage>
</organism>
<evidence type="ECO:0000313" key="1">
    <source>
        <dbReference type="EMBL" id="KAK7478772.1"/>
    </source>
</evidence>
<protein>
    <submittedName>
        <fullName evidence="1">Uncharacterized protein</fullName>
    </submittedName>
</protein>
<sequence>MGGMIIVDFVNLDGHVRGSELCCRQWHLPTTTGFGVSDLSIYIPIDIVSRQCLVQTKHRSTDNAQNHSLSRGKLICKNTPRVTLFVPEVQQDV</sequence>